<dbReference type="EMBL" id="FNJB01000002">
    <property type="protein sequence ID" value="SDO17191.1"/>
    <property type="molecule type" value="Genomic_DNA"/>
</dbReference>
<feature type="region of interest" description="Disordered" evidence="1">
    <location>
        <begin position="1"/>
        <end position="25"/>
    </location>
</feature>
<accession>A0A1H0HEB5</accession>
<feature type="compositionally biased region" description="Basic and acidic residues" evidence="1">
    <location>
        <begin position="1"/>
        <end position="13"/>
    </location>
</feature>
<name>A0A1H0HEB5_9PSEU</name>
<dbReference type="OrthoDB" id="4261376at2"/>
<organism evidence="2 3">
    <name type="scientific">Actinokineospora alba</name>
    <dbReference type="NCBI Taxonomy" id="504798"/>
    <lineage>
        <taxon>Bacteria</taxon>
        <taxon>Bacillati</taxon>
        <taxon>Actinomycetota</taxon>
        <taxon>Actinomycetes</taxon>
        <taxon>Pseudonocardiales</taxon>
        <taxon>Pseudonocardiaceae</taxon>
        <taxon>Actinokineospora</taxon>
    </lineage>
</organism>
<dbReference type="Proteomes" id="UP000199651">
    <property type="component" value="Unassembled WGS sequence"/>
</dbReference>
<keyword evidence="3" id="KW-1185">Reference proteome</keyword>
<sequence length="229" mass="24218">MVRHEGHPDDSGHEGQPTCRSRRHEPGMAPQLAAGLGICPSCRDLTEKTLIELPALFELCADAIEPRPNETPERVGGHRPSGVVRDAGVSVRSDILGVLAAWSGVVTVERGVAGPDELAIRKLVGFLAIHVHWLCSHPRAADFADEVTGLADSVNEAMRPDAGFRVAEGACPHPGCDQTVYAEAQREGAEPYEVSCGAGHVWAPRHWLALRAEQNGPGGGPSPSAEGAE</sequence>
<reference evidence="3" key="1">
    <citation type="submission" date="2016-10" db="EMBL/GenBank/DDBJ databases">
        <authorList>
            <person name="Varghese N."/>
            <person name="Submissions S."/>
        </authorList>
    </citation>
    <scope>NUCLEOTIDE SEQUENCE [LARGE SCALE GENOMIC DNA]</scope>
    <source>
        <strain evidence="3">IBRC-M 10655</strain>
    </source>
</reference>
<evidence type="ECO:0000313" key="2">
    <source>
        <dbReference type="EMBL" id="SDO17191.1"/>
    </source>
</evidence>
<proteinExistence type="predicted"/>
<evidence type="ECO:0000256" key="1">
    <source>
        <dbReference type="SAM" id="MobiDB-lite"/>
    </source>
</evidence>
<evidence type="ECO:0000313" key="3">
    <source>
        <dbReference type="Proteomes" id="UP000199651"/>
    </source>
</evidence>
<dbReference type="RefSeq" id="WP_091370372.1">
    <property type="nucleotide sequence ID" value="NZ_FNDV01000001.1"/>
</dbReference>
<gene>
    <name evidence="2" type="ORF">SAMN05192558_10272</name>
</gene>
<dbReference type="STRING" id="504798.SAMN05421871_101231"/>
<dbReference type="AlphaFoldDB" id="A0A1H0HEB5"/>
<protein>
    <submittedName>
        <fullName evidence="2">Uncharacterized protein</fullName>
    </submittedName>
</protein>